<dbReference type="EMBL" id="CP012365">
    <property type="protein sequence ID" value="AKX60454.1"/>
    <property type="molecule type" value="Genomic_DNA"/>
</dbReference>
<dbReference type="Gene3D" id="1.10.260.40">
    <property type="entry name" value="lambda repressor-like DNA-binding domains"/>
    <property type="match status" value="1"/>
</dbReference>
<dbReference type="Pfam" id="PF00717">
    <property type="entry name" value="Peptidase_S24"/>
    <property type="match status" value="1"/>
</dbReference>
<evidence type="ECO:0000259" key="1">
    <source>
        <dbReference type="PROSITE" id="PS50943"/>
    </source>
</evidence>
<dbReference type="SUPFAM" id="SSF51306">
    <property type="entry name" value="LexA/Signal peptidase"/>
    <property type="match status" value="1"/>
</dbReference>
<dbReference type="InterPro" id="IPR010982">
    <property type="entry name" value="Lambda_DNA-bd_dom_sf"/>
</dbReference>
<dbReference type="GO" id="GO:0003677">
    <property type="term" value="F:DNA binding"/>
    <property type="evidence" value="ECO:0007669"/>
    <property type="project" value="InterPro"/>
</dbReference>
<sequence length="212" mass="23860">MEFKDRLKQARREARLTQAQLAERVGIDQTSISDLERGKSLSTSYIAQIAKTCQVSPNWLATGEGSPKDSEANVFSGPELKDKVPLISWVQAGNWQEINLYQPVETYYYCPVPHSEHTFALKVRGASMENPHSRKSFFDGDIIFVDPEKCADHNSLVVVKLDDSNEATFKQLIIEGEERYLKALNPAWPEQMIKINGNATICGVVIARLDLF</sequence>
<dbReference type="PANTHER" id="PTHR33516:SF2">
    <property type="entry name" value="LEXA REPRESSOR-RELATED"/>
    <property type="match status" value="1"/>
</dbReference>
<keyword evidence="3" id="KW-1185">Reference proteome</keyword>
<dbReference type="CDD" id="cd00093">
    <property type="entry name" value="HTH_XRE"/>
    <property type="match status" value="1"/>
</dbReference>
<name>A0A0K1XGS4_9GAMM</name>
<dbReference type="InterPro" id="IPR036286">
    <property type="entry name" value="LexA/Signal_pep-like_sf"/>
</dbReference>
<dbReference type="Pfam" id="PF01381">
    <property type="entry name" value="HTH_3"/>
    <property type="match status" value="1"/>
</dbReference>
<dbReference type="RefSeq" id="WP_053101761.1">
    <property type="nucleotide sequence ID" value="NZ_CP012365.1"/>
</dbReference>
<organism evidence="2 3">
    <name type="scientific">Thiopseudomonas alkaliphila</name>
    <dbReference type="NCBI Taxonomy" id="1697053"/>
    <lineage>
        <taxon>Bacteria</taxon>
        <taxon>Pseudomonadati</taxon>
        <taxon>Pseudomonadota</taxon>
        <taxon>Gammaproteobacteria</taxon>
        <taxon>Pseudomonadales</taxon>
        <taxon>Pseudomonadaceae</taxon>
        <taxon>Thiopseudomonas</taxon>
    </lineage>
</organism>
<dbReference type="Proteomes" id="UP000063953">
    <property type="component" value="Chromosome"/>
</dbReference>
<dbReference type="InterPro" id="IPR050077">
    <property type="entry name" value="LexA_repressor"/>
</dbReference>
<dbReference type="PROSITE" id="PS50943">
    <property type="entry name" value="HTH_CROC1"/>
    <property type="match status" value="1"/>
</dbReference>
<dbReference type="InterPro" id="IPR039418">
    <property type="entry name" value="LexA-like"/>
</dbReference>
<reference evidence="2 3" key="1">
    <citation type="journal article" date="2015" name="Genome Announc.">
        <title>Genome Sequences of Oblitimonas alkaliphila gen. nov. sp. nov. (Proposed), a Novel Bacterium of the Pseudomonadaceae Family.</title>
        <authorList>
            <person name="Lauer A.C."/>
            <person name="Nicholson A.C."/>
            <person name="Humrighouse B.W."/>
            <person name="Emery B."/>
            <person name="Drobish A."/>
            <person name="Juieng P."/>
            <person name="Loparev V."/>
            <person name="McQuiston J.R."/>
        </authorList>
    </citation>
    <scope>NUCLEOTIDE SEQUENCE [LARGE SCALE GENOMIC DNA]</scope>
    <source>
        <strain evidence="2 3">E5571</strain>
    </source>
</reference>
<evidence type="ECO:0000313" key="3">
    <source>
        <dbReference type="Proteomes" id="UP000063953"/>
    </source>
</evidence>
<dbReference type="SMART" id="SM00530">
    <property type="entry name" value="HTH_XRE"/>
    <property type="match status" value="1"/>
</dbReference>
<gene>
    <name evidence="2" type="ORF">AKN88_11340</name>
</gene>
<dbReference type="Gene3D" id="2.10.109.10">
    <property type="entry name" value="Umud Fragment, subunit A"/>
    <property type="match status" value="1"/>
</dbReference>
<dbReference type="PANTHER" id="PTHR33516">
    <property type="entry name" value="LEXA REPRESSOR"/>
    <property type="match status" value="1"/>
</dbReference>
<dbReference type="CDD" id="cd06529">
    <property type="entry name" value="S24_LexA-like"/>
    <property type="match status" value="1"/>
</dbReference>
<dbReference type="KEGG" id="pbb:AKN87_01730"/>
<accession>A0A0K1XGS4</accession>
<dbReference type="AlphaFoldDB" id="A0A0K1XGS4"/>
<protein>
    <recommendedName>
        <fullName evidence="1">HTH cro/C1-type domain-containing protein</fullName>
    </recommendedName>
</protein>
<dbReference type="PATRIC" id="fig|1697052.3.peg.349"/>
<dbReference type="STRING" id="1697053.AKN87_01730"/>
<dbReference type="SUPFAM" id="SSF47413">
    <property type="entry name" value="lambda repressor-like DNA-binding domains"/>
    <property type="match status" value="1"/>
</dbReference>
<evidence type="ECO:0000313" key="2">
    <source>
        <dbReference type="EMBL" id="AKX60454.1"/>
    </source>
</evidence>
<dbReference type="InterPro" id="IPR015927">
    <property type="entry name" value="Peptidase_S24_S26A/B/C"/>
</dbReference>
<dbReference type="InterPro" id="IPR001387">
    <property type="entry name" value="Cro/C1-type_HTH"/>
</dbReference>
<proteinExistence type="predicted"/>
<feature type="domain" description="HTH cro/C1-type" evidence="1">
    <location>
        <begin position="7"/>
        <end position="60"/>
    </location>
</feature>